<feature type="compositionally biased region" description="Pro residues" evidence="1">
    <location>
        <begin position="54"/>
        <end position="75"/>
    </location>
</feature>
<feature type="region of interest" description="Disordered" evidence="1">
    <location>
        <begin position="1"/>
        <end position="105"/>
    </location>
</feature>
<keyword evidence="2" id="KW-0472">Membrane</keyword>
<organism evidence="3 4">
    <name type="scientific">Nocardiopsis dassonvillei (strain ATCC 23218 / DSM 43111 / CIP 107115 / JCM 7437 / KCTC 9190 / NBRC 14626 / NCTC 10488 / NRRL B-5397 / IMRU 509)</name>
    <name type="common">Actinomadura dassonvillei</name>
    <dbReference type="NCBI Taxonomy" id="446468"/>
    <lineage>
        <taxon>Bacteria</taxon>
        <taxon>Bacillati</taxon>
        <taxon>Actinomycetota</taxon>
        <taxon>Actinomycetes</taxon>
        <taxon>Streptosporangiales</taxon>
        <taxon>Nocardiopsidaceae</taxon>
        <taxon>Nocardiopsis</taxon>
    </lineage>
</organism>
<dbReference type="HOGENOM" id="CLU_865534_0_0_11"/>
<name>D7AV89_NOCDD</name>
<evidence type="ECO:0000256" key="1">
    <source>
        <dbReference type="SAM" id="MobiDB-lite"/>
    </source>
</evidence>
<feature type="compositionally biased region" description="Pro residues" evidence="1">
    <location>
        <begin position="11"/>
        <end position="45"/>
    </location>
</feature>
<keyword evidence="4" id="KW-1185">Reference proteome</keyword>
<feature type="compositionally biased region" description="Low complexity" evidence="1">
    <location>
        <begin position="1"/>
        <end position="10"/>
    </location>
</feature>
<sequence length="321" mass="33036">MTYPPDDGSFPGPPGGGPFPGRPGQPHPGPRPQPGSPGRPHPGPEPAGGFPGQPGQPPGGRPPHGPGHPRVPPAQPGYGAHGGTPPLPPVAGHPAQPGPRRRPRRGLVVGGAAAAVLLAASLGVVVWNIADGRPYAGLPDCGRLLPAEVVDSVPGTESPRAEGEYTTVEDDGTAYLAEAGVLGYLNCSVGNVDGFPLHVTASLFEYEDGGEAVERFHGELEDQLRDRELGHHEEEQDQTAVLLDWRPVSAGDTGYAVLFEGDGHTDGDAYGSAVFVTVNVGVTVSYTVGGGDGVGEAEALDFLADFAGRVERQLSREGERA</sequence>
<dbReference type="Proteomes" id="UP000002219">
    <property type="component" value="Chromosome 1"/>
</dbReference>
<feature type="transmembrane region" description="Helical" evidence="2">
    <location>
        <begin position="107"/>
        <end position="130"/>
    </location>
</feature>
<evidence type="ECO:0000313" key="3">
    <source>
        <dbReference type="EMBL" id="ADH65750.1"/>
    </source>
</evidence>
<dbReference type="AlphaFoldDB" id="D7AV89"/>
<proteinExistence type="predicted"/>
<dbReference type="GeneID" id="91489498"/>
<dbReference type="STRING" id="446468.Ndas_0301"/>
<dbReference type="KEGG" id="nda:Ndas_0301"/>
<evidence type="ECO:0000256" key="2">
    <source>
        <dbReference type="SAM" id="Phobius"/>
    </source>
</evidence>
<accession>D7AV89</accession>
<keyword evidence="2" id="KW-1133">Transmembrane helix</keyword>
<evidence type="ECO:0000313" key="4">
    <source>
        <dbReference type="Proteomes" id="UP000002219"/>
    </source>
</evidence>
<reference evidence="3 4" key="1">
    <citation type="journal article" date="2010" name="Stand. Genomic Sci.">
        <title>Complete genome sequence of Nocardiopsis dassonvillei type strain (IMRU 509).</title>
        <authorList>
            <person name="Sun H."/>
            <person name="Lapidus A."/>
            <person name="Nolan M."/>
            <person name="Lucas S."/>
            <person name="Del Rio T.G."/>
            <person name="Tice H."/>
            <person name="Cheng J.F."/>
            <person name="Tapia R."/>
            <person name="Han C."/>
            <person name="Goodwin L."/>
            <person name="Pitluck S."/>
            <person name="Pagani I."/>
            <person name="Ivanova N."/>
            <person name="Mavromatis K."/>
            <person name="Mikhailova N."/>
            <person name="Pati A."/>
            <person name="Chen A."/>
            <person name="Palaniappan K."/>
            <person name="Land M."/>
            <person name="Hauser L."/>
            <person name="Chang Y.J."/>
            <person name="Jeffries C.D."/>
            <person name="Djao O.D."/>
            <person name="Rohde M."/>
            <person name="Sikorski J."/>
            <person name="Goker M."/>
            <person name="Woyke T."/>
            <person name="Bristow J."/>
            <person name="Eisen J.A."/>
            <person name="Markowitz V."/>
            <person name="Hugenholtz P."/>
            <person name="Kyrpides N.C."/>
            <person name="Klenk H.P."/>
        </authorList>
    </citation>
    <scope>NUCLEOTIDE SEQUENCE [LARGE SCALE GENOMIC DNA]</scope>
    <source>
        <strain evidence="4">ATCC 23218 / DSM 43111 / CIP 107115 / JCM 7437 / KCTC 9190 / NBRC 14626 / NCTC 10488 / NRRL B-5397 / IMRU 509</strain>
    </source>
</reference>
<dbReference type="EMBL" id="CP002040">
    <property type="protein sequence ID" value="ADH65750.1"/>
    <property type="molecule type" value="Genomic_DNA"/>
</dbReference>
<keyword evidence="2" id="KW-0812">Transmembrane</keyword>
<gene>
    <name evidence="3" type="ordered locus">Ndas_0301</name>
</gene>
<dbReference type="RefSeq" id="WP_013151357.1">
    <property type="nucleotide sequence ID" value="NC_014210.1"/>
</dbReference>
<protein>
    <submittedName>
        <fullName evidence="3">Uncharacterized protein</fullName>
    </submittedName>
</protein>